<reference evidence="2" key="1">
    <citation type="submission" date="2023-07" db="EMBL/GenBank/DDBJ databases">
        <authorList>
            <consortium name="AG Swart"/>
            <person name="Singh M."/>
            <person name="Singh A."/>
            <person name="Seah K."/>
            <person name="Emmerich C."/>
        </authorList>
    </citation>
    <scope>NUCLEOTIDE SEQUENCE</scope>
    <source>
        <strain evidence="2">DP1</strain>
    </source>
</reference>
<dbReference type="Proteomes" id="UP001295684">
    <property type="component" value="Unassembled WGS sequence"/>
</dbReference>
<keyword evidence="3" id="KW-1185">Reference proteome</keyword>
<evidence type="ECO:0000313" key="3">
    <source>
        <dbReference type="Proteomes" id="UP001295684"/>
    </source>
</evidence>
<organism evidence="2 3">
    <name type="scientific">Euplotes crassus</name>
    <dbReference type="NCBI Taxonomy" id="5936"/>
    <lineage>
        <taxon>Eukaryota</taxon>
        <taxon>Sar</taxon>
        <taxon>Alveolata</taxon>
        <taxon>Ciliophora</taxon>
        <taxon>Intramacronucleata</taxon>
        <taxon>Spirotrichea</taxon>
        <taxon>Hypotrichia</taxon>
        <taxon>Euplotida</taxon>
        <taxon>Euplotidae</taxon>
        <taxon>Moneuplotes</taxon>
    </lineage>
</organism>
<sequence>MIKLIILNMELKFNSMKKIQRLSTPNRPKRIQCTDIRKLALKDLDQNNCMSSRSIKSLKGKTIFLSSKNSSNREESPFSEVESPSTFKHLHGRVKSSFCNKKEEDKLDKRIFKFDGLTDCDRSSSRNGTRLEPISLECTMPKAKISTFSKKKNILNLKSNQSSRNMAKSTSKTHEKDPKASKFIKKKRIIIKKRSKFGELASKQARNDPKLTANFANIDKIETPIEEEKFASKKTINELNIFFQK</sequence>
<evidence type="ECO:0000256" key="1">
    <source>
        <dbReference type="SAM" id="MobiDB-lite"/>
    </source>
</evidence>
<proteinExistence type="predicted"/>
<comment type="caution">
    <text evidence="2">The sequence shown here is derived from an EMBL/GenBank/DDBJ whole genome shotgun (WGS) entry which is preliminary data.</text>
</comment>
<name>A0AAD1XB62_EUPCR</name>
<evidence type="ECO:0000313" key="2">
    <source>
        <dbReference type="EMBL" id="CAI2365364.1"/>
    </source>
</evidence>
<dbReference type="AlphaFoldDB" id="A0AAD1XB62"/>
<feature type="region of interest" description="Disordered" evidence="1">
    <location>
        <begin position="159"/>
        <end position="179"/>
    </location>
</feature>
<accession>A0AAD1XB62</accession>
<gene>
    <name evidence="2" type="ORF">ECRASSUSDP1_LOCUS6708</name>
</gene>
<protein>
    <submittedName>
        <fullName evidence="2">Uncharacterized protein</fullName>
    </submittedName>
</protein>
<dbReference type="EMBL" id="CAMPGE010006510">
    <property type="protein sequence ID" value="CAI2365364.1"/>
    <property type="molecule type" value="Genomic_DNA"/>
</dbReference>